<accession>T1H0H2</accession>
<sequence>MDTTSEGIRKELLSRYEPWDRIKSDWKETFDYRRNEIMTKKLVDIFRRWPKYCKEKGKEFVSGNGFCPLISREI</sequence>
<dbReference type="EnsemblMetazoa" id="MESCA009650-RA">
    <property type="protein sequence ID" value="MESCA009650-PA"/>
    <property type="gene ID" value="MESCA009650"/>
</dbReference>
<dbReference type="EMBL" id="CAQQ02123959">
    <property type="status" value="NOT_ANNOTATED_CDS"/>
    <property type="molecule type" value="Genomic_DNA"/>
</dbReference>
<dbReference type="HOGENOM" id="CLU_2690653_0_0_1"/>
<evidence type="ECO:0000313" key="2">
    <source>
        <dbReference type="Proteomes" id="UP000015102"/>
    </source>
</evidence>
<reference evidence="1" key="2">
    <citation type="submission" date="2015-06" db="UniProtKB">
        <authorList>
            <consortium name="EnsemblMetazoa"/>
        </authorList>
    </citation>
    <scope>IDENTIFICATION</scope>
</reference>
<dbReference type="AlphaFoldDB" id="T1H0H2"/>
<protein>
    <submittedName>
        <fullName evidence="1">Uncharacterized protein</fullName>
    </submittedName>
</protein>
<proteinExistence type="predicted"/>
<keyword evidence="2" id="KW-1185">Reference proteome</keyword>
<name>T1H0H2_MEGSC</name>
<organism evidence="1 2">
    <name type="scientific">Megaselia scalaris</name>
    <name type="common">Humpbacked fly</name>
    <name type="synonym">Phora scalaris</name>
    <dbReference type="NCBI Taxonomy" id="36166"/>
    <lineage>
        <taxon>Eukaryota</taxon>
        <taxon>Metazoa</taxon>
        <taxon>Ecdysozoa</taxon>
        <taxon>Arthropoda</taxon>
        <taxon>Hexapoda</taxon>
        <taxon>Insecta</taxon>
        <taxon>Pterygota</taxon>
        <taxon>Neoptera</taxon>
        <taxon>Endopterygota</taxon>
        <taxon>Diptera</taxon>
        <taxon>Brachycera</taxon>
        <taxon>Muscomorpha</taxon>
        <taxon>Platypezoidea</taxon>
        <taxon>Phoridae</taxon>
        <taxon>Megaseliini</taxon>
        <taxon>Megaselia</taxon>
    </lineage>
</organism>
<dbReference type="Proteomes" id="UP000015102">
    <property type="component" value="Unassembled WGS sequence"/>
</dbReference>
<evidence type="ECO:0000313" key="1">
    <source>
        <dbReference type="EnsemblMetazoa" id="MESCA009650-PA"/>
    </source>
</evidence>
<reference evidence="2" key="1">
    <citation type="submission" date="2013-02" db="EMBL/GenBank/DDBJ databases">
        <authorList>
            <person name="Hughes D."/>
        </authorList>
    </citation>
    <scope>NUCLEOTIDE SEQUENCE</scope>
    <source>
        <strain>Durham</strain>
        <strain evidence="2">NC isolate 2 -- Noor lab</strain>
    </source>
</reference>